<dbReference type="Proteomes" id="UP000799424">
    <property type="component" value="Unassembled WGS sequence"/>
</dbReference>
<protein>
    <recommendedName>
        <fullName evidence="3">Zn(2)-C6 fungal-type domain-containing protein</fullName>
    </recommendedName>
</protein>
<accession>A0A6A7AGH7</accession>
<organism evidence="1 2">
    <name type="scientific">Ophiobolus disseminans</name>
    <dbReference type="NCBI Taxonomy" id="1469910"/>
    <lineage>
        <taxon>Eukaryota</taxon>
        <taxon>Fungi</taxon>
        <taxon>Dikarya</taxon>
        <taxon>Ascomycota</taxon>
        <taxon>Pezizomycotina</taxon>
        <taxon>Dothideomycetes</taxon>
        <taxon>Pleosporomycetidae</taxon>
        <taxon>Pleosporales</taxon>
        <taxon>Pleosporineae</taxon>
        <taxon>Phaeosphaeriaceae</taxon>
        <taxon>Ophiobolus</taxon>
    </lineage>
</organism>
<evidence type="ECO:0000313" key="1">
    <source>
        <dbReference type="EMBL" id="KAF2832233.1"/>
    </source>
</evidence>
<evidence type="ECO:0008006" key="3">
    <source>
        <dbReference type="Google" id="ProtNLM"/>
    </source>
</evidence>
<gene>
    <name evidence="1" type="ORF">CC86DRAFT_87651</name>
</gene>
<sequence>MRCKYLTVIGLADRRRGTIIKPEITKSAECKSCLYLYFCNRTDPCKECKDRKIDCIYPPFARSLPPGPRSRVDCKNCTSQTGISCDRGVPSCQKCKDLGRTDCVYTKSKSCECCKKSKVKCDGMRPTCDVQW</sequence>
<dbReference type="EMBL" id="MU006217">
    <property type="protein sequence ID" value="KAF2832233.1"/>
    <property type="molecule type" value="Genomic_DNA"/>
</dbReference>
<reference evidence="1" key="1">
    <citation type="journal article" date="2020" name="Stud. Mycol.">
        <title>101 Dothideomycetes genomes: a test case for predicting lifestyles and emergence of pathogens.</title>
        <authorList>
            <person name="Haridas S."/>
            <person name="Albert R."/>
            <person name="Binder M."/>
            <person name="Bloem J."/>
            <person name="Labutti K."/>
            <person name="Salamov A."/>
            <person name="Andreopoulos B."/>
            <person name="Baker S."/>
            <person name="Barry K."/>
            <person name="Bills G."/>
            <person name="Bluhm B."/>
            <person name="Cannon C."/>
            <person name="Castanera R."/>
            <person name="Culley D."/>
            <person name="Daum C."/>
            <person name="Ezra D."/>
            <person name="Gonzalez J."/>
            <person name="Henrissat B."/>
            <person name="Kuo A."/>
            <person name="Liang C."/>
            <person name="Lipzen A."/>
            <person name="Lutzoni F."/>
            <person name="Magnuson J."/>
            <person name="Mondo S."/>
            <person name="Nolan M."/>
            <person name="Ohm R."/>
            <person name="Pangilinan J."/>
            <person name="Park H.-J."/>
            <person name="Ramirez L."/>
            <person name="Alfaro M."/>
            <person name="Sun H."/>
            <person name="Tritt A."/>
            <person name="Yoshinaga Y."/>
            <person name="Zwiers L.-H."/>
            <person name="Turgeon B."/>
            <person name="Goodwin S."/>
            <person name="Spatafora J."/>
            <person name="Crous P."/>
            <person name="Grigoriev I."/>
        </authorList>
    </citation>
    <scope>NUCLEOTIDE SEQUENCE</scope>
    <source>
        <strain evidence="1">CBS 113818</strain>
    </source>
</reference>
<name>A0A6A7AGH7_9PLEO</name>
<proteinExistence type="predicted"/>
<evidence type="ECO:0000313" key="2">
    <source>
        <dbReference type="Proteomes" id="UP000799424"/>
    </source>
</evidence>
<dbReference type="AlphaFoldDB" id="A0A6A7AGH7"/>
<keyword evidence="2" id="KW-1185">Reference proteome</keyword>